<keyword evidence="6 13" id="KW-0812">Transmembrane</keyword>
<evidence type="ECO:0000256" key="5">
    <source>
        <dbReference type="ARBA" id="ARBA00022617"/>
    </source>
</evidence>
<evidence type="ECO:0000256" key="9">
    <source>
        <dbReference type="ARBA" id="ARBA00022989"/>
    </source>
</evidence>
<keyword evidence="10" id="KW-0408">Iron</keyword>
<dbReference type="RefSeq" id="WP_090691723.1">
    <property type="nucleotide sequence ID" value="NZ_CADERL010000032.1"/>
</dbReference>
<feature type="transmembrane region" description="Helical" evidence="13">
    <location>
        <begin position="143"/>
        <end position="165"/>
    </location>
</feature>
<name>A0A1G8J8T9_9BURK</name>
<dbReference type="Proteomes" id="UP000199706">
    <property type="component" value="Unassembled WGS sequence"/>
</dbReference>
<dbReference type="EMBL" id="FNCJ01000020">
    <property type="protein sequence ID" value="SDI27606.1"/>
    <property type="molecule type" value="Genomic_DNA"/>
</dbReference>
<keyword evidence="9 13" id="KW-1133">Transmembrane helix</keyword>
<dbReference type="Pfam" id="PF01292">
    <property type="entry name" value="Ni_hydr_CYTB"/>
    <property type="match status" value="1"/>
</dbReference>
<feature type="transmembrane region" description="Helical" evidence="13">
    <location>
        <begin position="43"/>
        <end position="63"/>
    </location>
</feature>
<keyword evidence="11 13" id="KW-0472">Membrane</keyword>
<evidence type="ECO:0000256" key="12">
    <source>
        <dbReference type="ARBA" id="ARBA00037975"/>
    </source>
</evidence>
<dbReference type="InterPro" id="IPR011577">
    <property type="entry name" value="Cyt_b561_bac/Ni-Hgenase"/>
</dbReference>
<reference evidence="15 16" key="1">
    <citation type="submission" date="2016-10" db="EMBL/GenBank/DDBJ databases">
        <authorList>
            <person name="de Groot N.N."/>
        </authorList>
    </citation>
    <scope>NUCLEOTIDE SEQUENCE [LARGE SCALE GENOMIC DNA]</scope>
    <source>
        <strain evidence="15 16">LMG 2247</strain>
    </source>
</reference>
<feature type="transmembrane region" description="Helical" evidence="13">
    <location>
        <begin position="84"/>
        <end position="107"/>
    </location>
</feature>
<evidence type="ECO:0000259" key="14">
    <source>
        <dbReference type="Pfam" id="PF01292"/>
    </source>
</evidence>
<evidence type="ECO:0000256" key="11">
    <source>
        <dbReference type="ARBA" id="ARBA00023136"/>
    </source>
</evidence>
<evidence type="ECO:0000256" key="6">
    <source>
        <dbReference type="ARBA" id="ARBA00022692"/>
    </source>
</evidence>
<dbReference type="AlphaFoldDB" id="A0A1G8J8T9"/>
<keyword evidence="8" id="KW-0249">Electron transport</keyword>
<dbReference type="OrthoDB" id="8536275at2"/>
<dbReference type="GO" id="GO:0020037">
    <property type="term" value="F:heme binding"/>
    <property type="evidence" value="ECO:0007669"/>
    <property type="project" value="TreeGrafter"/>
</dbReference>
<dbReference type="SUPFAM" id="SSF81342">
    <property type="entry name" value="Transmembrane di-heme cytochromes"/>
    <property type="match status" value="1"/>
</dbReference>
<evidence type="ECO:0000256" key="7">
    <source>
        <dbReference type="ARBA" id="ARBA00022723"/>
    </source>
</evidence>
<evidence type="ECO:0000256" key="1">
    <source>
        <dbReference type="ARBA" id="ARBA00001970"/>
    </source>
</evidence>
<dbReference type="GO" id="GO:0046872">
    <property type="term" value="F:metal ion binding"/>
    <property type="evidence" value="ECO:0007669"/>
    <property type="project" value="UniProtKB-KW"/>
</dbReference>
<evidence type="ECO:0000256" key="10">
    <source>
        <dbReference type="ARBA" id="ARBA00023004"/>
    </source>
</evidence>
<organism evidence="15 16">
    <name type="scientific">Paraburkholderia phenazinium</name>
    <dbReference type="NCBI Taxonomy" id="60549"/>
    <lineage>
        <taxon>Bacteria</taxon>
        <taxon>Pseudomonadati</taxon>
        <taxon>Pseudomonadota</taxon>
        <taxon>Betaproteobacteria</taxon>
        <taxon>Burkholderiales</taxon>
        <taxon>Burkholderiaceae</taxon>
        <taxon>Paraburkholderia</taxon>
    </lineage>
</organism>
<evidence type="ECO:0000256" key="4">
    <source>
        <dbReference type="ARBA" id="ARBA00022475"/>
    </source>
</evidence>
<dbReference type="PANTHER" id="PTHR30529:SF6">
    <property type="entry name" value="BLL0291 PROTEIN"/>
    <property type="match status" value="1"/>
</dbReference>
<evidence type="ECO:0000256" key="13">
    <source>
        <dbReference type="SAM" id="Phobius"/>
    </source>
</evidence>
<comment type="similarity">
    <text evidence="12">Belongs to the cytochrome b561 family.</text>
</comment>
<evidence type="ECO:0000313" key="15">
    <source>
        <dbReference type="EMBL" id="SDI27606.1"/>
    </source>
</evidence>
<evidence type="ECO:0000256" key="3">
    <source>
        <dbReference type="ARBA" id="ARBA00022448"/>
    </source>
</evidence>
<dbReference type="GO" id="GO:0022904">
    <property type="term" value="P:respiratory electron transport chain"/>
    <property type="evidence" value="ECO:0007669"/>
    <property type="project" value="InterPro"/>
</dbReference>
<evidence type="ECO:0000256" key="8">
    <source>
        <dbReference type="ARBA" id="ARBA00022982"/>
    </source>
</evidence>
<dbReference type="GO" id="GO:0005886">
    <property type="term" value="C:plasma membrane"/>
    <property type="evidence" value="ECO:0007669"/>
    <property type="project" value="UniProtKB-SubCell"/>
</dbReference>
<proteinExistence type="inferred from homology"/>
<keyword evidence="7" id="KW-0479">Metal-binding</keyword>
<dbReference type="InterPro" id="IPR052168">
    <property type="entry name" value="Cytochrome_b561_oxidase"/>
</dbReference>
<evidence type="ECO:0000313" key="16">
    <source>
        <dbReference type="Proteomes" id="UP000199706"/>
    </source>
</evidence>
<dbReference type="PANTHER" id="PTHR30529">
    <property type="entry name" value="CYTOCHROME B561"/>
    <property type="match status" value="1"/>
</dbReference>
<accession>A0A1G8J8T9</accession>
<comment type="cofactor">
    <cofactor evidence="1">
        <name>heme b</name>
        <dbReference type="ChEBI" id="CHEBI:60344"/>
    </cofactor>
</comment>
<gene>
    <name evidence="15" type="ORF">SAMN05216466_1206</name>
</gene>
<dbReference type="InterPro" id="IPR016174">
    <property type="entry name" value="Di-haem_cyt_TM"/>
</dbReference>
<dbReference type="Gene3D" id="1.20.950.20">
    <property type="entry name" value="Transmembrane di-heme cytochromes, Chain C"/>
    <property type="match status" value="1"/>
</dbReference>
<keyword evidence="3" id="KW-0813">Transport</keyword>
<keyword evidence="4" id="KW-1003">Cell membrane</keyword>
<dbReference type="GO" id="GO:0009055">
    <property type="term" value="F:electron transfer activity"/>
    <property type="evidence" value="ECO:0007669"/>
    <property type="project" value="InterPro"/>
</dbReference>
<feature type="transmembrane region" description="Helical" evidence="13">
    <location>
        <begin position="14"/>
        <end position="37"/>
    </location>
</feature>
<evidence type="ECO:0000256" key="2">
    <source>
        <dbReference type="ARBA" id="ARBA00004651"/>
    </source>
</evidence>
<sequence length="181" mass="19807">MTQTHAHFSPLQRLLHWTMALLILAMLFVGIGMVATLSHAHDTLIAIHRPLGIAILLLVLLRIGVRVRRGSPSLPDDMPALQRFIAKLSHLVLYGLMLAMPLIGWSMLSAEGYPVTLFGAVHLPAIVPHSVRLFALLRALHTYLALALFLAVLGHLAAALFHGLIRRDGVFSSMARGARRA</sequence>
<keyword evidence="5" id="KW-0349">Heme</keyword>
<comment type="subcellular location">
    <subcellularLocation>
        <location evidence="2">Cell membrane</location>
        <topology evidence="2">Multi-pass membrane protein</topology>
    </subcellularLocation>
</comment>
<protein>
    <submittedName>
        <fullName evidence="15">Cytochrome b561</fullName>
    </submittedName>
</protein>
<feature type="domain" description="Cytochrome b561 bacterial/Ni-hydrogenase" evidence="14">
    <location>
        <begin position="7"/>
        <end position="177"/>
    </location>
</feature>